<reference evidence="3 4" key="1">
    <citation type="submission" date="2023-01" db="EMBL/GenBank/DDBJ databases">
        <title>Novel diversity within Roseofilum (Cyanobacteria; Desertifilaceae) from marine benthic mats with descriptions of four novel species.</title>
        <authorList>
            <person name="Wang Y."/>
            <person name="Berthold D.E."/>
            <person name="Hu J."/>
            <person name="Lefler F.W."/>
            <person name="Laughinghouse H.D. IV."/>
        </authorList>
    </citation>
    <scope>NUCLEOTIDE SEQUENCE [LARGE SCALE GENOMIC DNA]</scope>
    <source>
        <strain evidence="3 4">BLCC-M143</strain>
    </source>
</reference>
<accession>A0ABT7BVE8</accession>
<evidence type="ECO:0008006" key="5">
    <source>
        <dbReference type="Google" id="ProtNLM"/>
    </source>
</evidence>
<evidence type="ECO:0000256" key="1">
    <source>
        <dbReference type="SAM" id="MobiDB-lite"/>
    </source>
</evidence>
<organism evidence="3 4">
    <name type="scientific">Roseofilum casamattae BLCC-M143</name>
    <dbReference type="NCBI Taxonomy" id="3022442"/>
    <lineage>
        <taxon>Bacteria</taxon>
        <taxon>Bacillati</taxon>
        <taxon>Cyanobacteriota</taxon>
        <taxon>Cyanophyceae</taxon>
        <taxon>Desertifilales</taxon>
        <taxon>Desertifilaceae</taxon>
        <taxon>Roseofilum</taxon>
        <taxon>Roseofilum casamattae</taxon>
    </lineage>
</organism>
<keyword evidence="4" id="KW-1185">Reference proteome</keyword>
<evidence type="ECO:0000313" key="4">
    <source>
        <dbReference type="Proteomes" id="UP001232992"/>
    </source>
</evidence>
<comment type="caution">
    <text evidence="3">The sequence shown here is derived from an EMBL/GenBank/DDBJ whole genome shotgun (WGS) entry which is preliminary data.</text>
</comment>
<evidence type="ECO:0000313" key="3">
    <source>
        <dbReference type="EMBL" id="MDJ1183164.1"/>
    </source>
</evidence>
<keyword evidence="2" id="KW-0812">Transmembrane</keyword>
<name>A0ABT7BVE8_9CYAN</name>
<feature type="transmembrane region" description="Helical" evidence="2">
    <location>
        <begin position="28"/>
        <end position="45"/>
    </location>
</feature>
<gene>
    <name evidence="3" type="ORF">PMH09_08145</name>
</gene>
<keyword evidence="2" id="KW-0472">Membrane</keyword>
<sequence>MYRRAEKTAGTIDKQHSPMGLGLLRRGLARWIWVFLATLSLALLARPSLPPSAGQMAIAQSPRITEAVITETIGEGVSINRDVANKTDKARLGDRIRTANARAELKFNTGAIGRLGENSALVVSSQCLQLQRGQVLLHGASNGCTRAVRSQVNGATYLLELLADGQTRYSVLAGTIELSSTAASENFSLKARERVTINTEGEFSAIQPMAEESYNQIMAGALVTGFSDPLPSLGSIARADSGVAPRRSVPVDSRSAEPPSATRQTPPESSRTDRTNPVVKNPANCFADLPPRGISTSDRQNWKTQISLSRLSHHNESALAIQFQVLDKPVTRYANAVYQIYGRQNNRWIPLYTNIGSRLIENSAGSFAPVAEEIPLESLRLQALGKRVNLDRLQLKAVVQIRYDLSRDNRDLQVVFEHEDSYRELPVISCPF</sequence>
<evidence type="ECO:0000256" key="2">
    <source>
        <dbReference type="SAM" id="Phobius"/>
    </source>
</evidence>
<protein>
    <recommendedName>
        <fullName evidence="5">FecR protein domain-containing protein</fullName>
    </recommendedName>
</protein>
<dbReference type="EMBL" id="JAQOSQ010000006">
    <property type="protein sequence ID" value="MDJ1183164.1"/>
    <property type="molecule type" value="Genomic_DNA"/>
</dbReference>
<dbReference type="RefSeq" id="WP_283757819.1">
    <property type="nucleotide sequence ID" value="NZ_JAQOSQ010000006.1"/>
</dbReference>
<feature type="region of interest" description="Disordered" evidence="1">
    <location>
        <begin position="237"/>
        <end position="298"/>
    </location>
</feature>
<proteinExistence type="predicted"/>
<keyword evidence="2" id="KW-1133">Transmembrane helix</keyword>
<dbReference type="Proteomes" id="UP001232992">
    <property type="component" value="Unassembled WGS sequence"/>
</dbReference>